<gene>
    <name evidence="1" type="primary">Acey_s0314.g2209</name>
    <name evidence="1" type="ORF">Y032_0314g2209</name>
</gene>
<dbReference type="AlphaFoldDB" id="A0A016S206"/>
<dbReference type="Proteomes" id="UP000024635">
    <property type="component" value="Unassembled WGS sequence"/>
</dbReference>
<keyword evidence="2" id="KW-1185">Reference proteome</keyword>
<reference evidence="2" key="1">
    <citation type="journal article" date="2015" name="Nat. Genet.">
        <title>The genome and transcriptome of the zoonotic hookworm Ancylostoma ceylanicum identify infection-specific gene families.</title>
        <authorList>
            <person name="Schwarz E.M."/>
            <person name="Hu Y."/>
            <person name="Antoshechkin I."/>
            <person name="Miller M.M."/>
            <person name="Sternberg P.W."/>
            <person name="Aroian R.V."/>
        </authorList>
    </citation>
    <scope>NUCLEOTIDE SEQUENCE</scope>
    <source>
        <strain evidence="2">HY135</strain>
    </source>
</reference>
<name>A0A016S206_9BILA</name>
<evidence type="ECO:0000313" key="1">
    <source>
        <dbReference type="EMBL" id="EYB84516.1"/>
    </source>
</evidence>
<comment type="caution">
    <text evidence="1">The sequence shown here is derived from an EMBL/GenBank/DDBJ whole genome shotgun (WGS) entry which is preliminary data.</text>
</comment>
<sequence length="193" mass="21523">MEFQNGAQTKPKFQYRAVVKPHVVLSSLSVFDESFCGGYHTPIISPSSLPILNGSICVVRVCRRPKCRVQCDECATVSKRGETPVDGEDGSTVFYKIALAVQNGGNLRRRVNWISFLASNDSGKTPNAKARQRKVYHLRRFARITSLSSSVLSSSNLCLSTPLHAHLYVRANSFHSVTYNQQGKTNHLSDHRR</sequence>
<organism evidence="1 2">
    <name type="scientific">Ancylostoma ceylanicum</name>
    <dbReference type="NCBI Taxonomy" id="53326"/>
    <lineage>
        <taxon>Eukaryota</taxon>
        <taxon>Metazoa</taxon>
        <taxon>Ecdysozoa</taxon>
        <taxon>Nematoda</taxon>
        <taxon>Chromadorea</taxon>
        <taxon>Rhabditida</taxon>
        <taxon>Rhabditina</taxon>
        <taxon>Rhabditomorpha</taxon>
        <taxon>Strongyloidea</taxon>
        <taxon>Ancylostomatidae</taxon>
        <taxon>Ancylostomatinae</taxon>
        <taxon>Ancylostoma</taxon>
    </lineage>
</organism>
<evidence type="ECO:0000313" key="2">
    <source>
        <dbReference type="Proteomes" id="UP000024635"/>
    </source>
</evidence>
<accession>A0A016S206</accession>
<proteinExistence type="predicted"/>
<dbReference type="EMBL" id="JARK01001650">
    <property type="protein sequence ID" value="EYB84516.1"/>
    <property type="molecule type" value="Genomic_DNA"/>
</dbReference>
<protein>
    <submittedName>
        <fullName evidence="1">Uncharacterized protein</fullName>
    </submittedName>
</protein>